<dbReference type="OrthoDB" id="10369572at2759"/>
<proteinExistence type="predicted"/>
<feature type="signal peptide" evidence="1">
    <location>
        <begin position="1"/>
        <end position="18"/>
    </location>
</feature>
<dbReference type="AlphaFoldDB" id="A0A9P4NP69"/>
<feature type="chain" id="PRO_5040461708" evidence="1">
    <location>
        <begin position="19"/>
        <end position="171"/>
    </location>
</feature>
<accession>A0A9P4NP69</accession>
<evidence type="ECO:0000313" key="2">
    <source>
        <dbReference type="EMBL" id="KAF2429122.1"/>
    </source>
</evidence>
<comment type="caution">
    <text evidence="2">The sequence shown here is derived from an EMBL/GenBank/DDBJ whole genome shotgun (WGS) entry which is preliminary data.</text>
</comment>
<keyword evidence="3" id="KW-1185">Reference proteome</keyword>
<keyword evidence="1" id="KW-0732">Signal</keyword>
<sequence>MVAIQILSFAALAIGALAGPIATEETSKPFKIGVTFKDTETLYLTSTAAASKNIADGIECTITTTQNAGKTIGKLGCGPEKKAFTYSSAHTTKPLEPVASDNKNVDWSINADDTIKWGALPAGTEPVAFSRQKNGKANAIFAEVCTTFDHHKNIAAVKDFWEKGVAKAYYV</sequence>
<reference evidence="2" key="1">
    <citation type="journal article" date="2020" name="Stud. Mycol.">
        <title>101 Dothideomycetes genomes: a test case for predicting lifestyles and emergence of pathogens.</title>
        <authorList>
            <person name="Haridas S."/>
            <person name="Albert R."/>
            <person name="Binder M."/>
            <person name="Bloem J."/>
            <person name="Labutti K."/>
            <person name="Salamov A."/>
            <person name="Andreopoulos B."/>
            <person name="Baker S."/>
            <person name="Barry K."/>
            <person name="Bills G."/>
            <person name="Bluhm B."/>
            <person name="Cannon C."/>
            <person name="Castanera R."/>
            <person name="Culley D."/>
            <person name="Daum C."/>
            <person name="Ezra D."/>
            <person name="Gonzalez J."/>
            <person name="Henrissat B."/>
            <person name="Kuo A."/>
            <person name="Liang C."/>
            <person name="Lipzen A."/>
            <person name="Lutzoni F."/>
            <person name="Magnuson J."/>
            <person name="Mondo S."/>
            <person name="Nolan M."/>
            <person name="Ohm R."/>
            <person name="Pangilinan J."/>
            <person name="Park H.-J."/>
            <person name="Ramirez L."/>
            <person name="Alfaro M."/>
            <person name="Sun H."/>
            <person name="Tritt A."/>
            <person name="Yoshinaga Y."/>
            <person name="Zwiers L.-H."/>
            <person name="Turgeon B."/>
            <person name="Goodwin S."/>
            <person name="Spatafora J."/>
            <person name="Crous P."/>
            <person name="Grigoriev I."/>
        </authorList>
    </citation>
    <scope>NUCLEOTIDE SEQUENCE</scope>
    <source>
        <strain evidence="2">CBS 130266</strain>
    </source>
</reference>
<organism evidence="2 3">
    <name type="scientific">Tothia fuscella</name>
    <dbReference type="NCBI Taxonomy" id="1048955"/>
    <lineage>
        <taxon>Eukaryota</taxon>
        <taxon>Fungi</taxon>
        <taxon>Dikarya</taxon>
        <taxon>Ascomycota</taxon>
        <taxon>Pezizomycotina</taxon>
        <taxon>Dothideomycetes</taxon>
        <taxon>Pleosporomycetidae</taxon>
        <taxon>Venturiales</taxon>
        <taxon>Cylindrosympodiaceae</taxon>
        <taxon>Tothia</taxon>
    </lineage>
</organism>
<name>A0A9P4NP69_9PEZI</name>
<protein>
    <submittedName>
        <fullName evidence="2">Uncharacterized protein</fullName>
    </submittedName>
</protein>
<dbReference type="EMBL" id="MU007050">
    <property type="protein sequence ID" value="KAF2429122.1"/>
    <property type="molecule type" value="Genomic_DNA"/>
</dbReference>
<gene>
    <name evidence="2" type="ORF">EJ08DRAFT_662077</name>
</gene>
<dbReference type="Proteomes" id="UP000800235">
    <property type="component" value="Unassembled WGS sequence"/>
</dbReference>
<evidence type="ECO:0000313" key="3">
    <source>
        <dbReference type="Proteomes" id="UP000800235"/>
    </source>
</evidence>
<evidence type="ECO:0000256" key="1">
    <source>
        <dbReference type="SAM" id="SignalP"/>
    </source>
</evidence>